<accession>A0A3S0XLA0</accession>
<gene>
    <name evidence="4" type="ORF">ELQ94_11620</name>
</gene>
<dbReference type="NCBIfam" id="TIGR01300">
    <property type="entry name" value="CPA3_mnhG_phaG"/>
    <property type="match status" value="1"/>
</dbReference>
<dbReference type="NCBIfam" id="NF009314">
    <property type="entry name" value="PRK12674.1-2"/>
    <property type="match status" value="1"/>
</dbReference>
<evidence type="ECO:0000256" key="2">
    <source>
        <dbReference type="SAM" id="MobiDB-lite"/>
    </source>
</evidence>
<proteinExistence type="inferred from homology"/>
<evidence type="ECO:0000256" key="1">
    <source>
        <dbReference type="ARBA" id="ARBA00008404"/>
    </source>
</evidence>
<keyword evidence="3" id="KW-1133">Transmembrane helix</keyword>
<protein>
    <submittedName>
        <fullName evidence="4">Monovalent cation/H(+) antiporter subunit G</fullName>
    </submittedName>
</protein>
<feature type="transmembrane region" description="Helical" evidence="3">
    <location>
        <begin position="47"/>
        <end position="75"/>
    </location>
</feature>
<dbReference type="GO" id="GO:0015385">
    <property type="term" value="F:sodium:proton antiporter activity"/>
    <property type="evidence" value="ECO:0007669"/>
    <property type="project" value="TreeGrafter"/>
</dbReference>
<feature type="compositionally biased region" description="Basic and acidic residues" evidence="2">
    <location>
        <begin position="112"/>
        <end position="132"/>
    </location>
</feature>
<sequence length="132" mass="14055">MSAELSDALTAAFIVVSAFLCAAAGIGLLRFPDVLSRLHAATKPQILGLGLIVLDVAVSNISLGTVVFAIAILFFQGLTAPISAHMVGRAAYRGDHLRRDLIVTDELADAVQRADARDRAEASRDDRDDPRD</sequence>
<keyword evidence="3" id="KW-0812">Transmembrane</keyword>
<dbReference type="OrthoDB" id="3214257at2"/>
<dbReference type="PANTHER" id="PTHR34703">
    <property type="entry name" value="ANTIPORTER SUBUNIT MNHG2-RELATED"/>
    <property type="match status" value="1"/>
</dbReference>
<comment type="caution">
    <text evidence="4">The sequence shown here is derived from an EMBL/GenBank/DDBJ whole genome shotgun (WGS) entry which is preliminary data.</text>
</comment>
<comment type="similarity">
    <text evidence="1">Belongs to the CPA3 antiporters (TC 2.A.63) subunit G family.</text>
</comment>
<evidence type="ECO:0000313" key="5">
    <source>
        <dbReference type="Proteomes" id="UP000274909"/>
    </source>
</evidence>
<reference evidence="4 5" key="1">
    <citation type="submission" date="2018-12" db="EMBL/GenBank/DDBJ databases">
        <authorList>
            <person name="Li F."/>
        </authorList>
    </citation>
    <scope>NUCLEOTIDE SEQUENCE [LARGE SCALE GENOMIC DNA]</scope>
    <source>
        <strain evidence="4 5">EGI 6500705</strain>
    </source>
</reference>
<dbReference type="AlphaFoldDB" id="A0A3S0XLA0"/>
<dbReference type="InterPro" id="IPR005133">
    <property type="entry name" value="PhaG_MnhG_YufB"/>
</dbReference>
<keyword evidence="5" id="KW-1185">Reference proteome</keyword>
<dbReference type="Pfam" id="PF03334">
    <property type="entry name" value="PhaG_MnhG_YufB"/>
    <property type="match status" value="1"/>
</dbReference>
<name>A0A3S0XLA0_9MICO</name>
<feature type="region of interest" description="Disordered" evidence="2">
    <location>
        <begin position="110"/>
        <end position="132"/>
    </location>
</feature>
<dbReference type="Proteomes" id="UP000274909">
    <property type="component" value="Unassembled WGS sequence"/>
</dbReference>
<keyword evidence="3" id="KW-0472">Membrane</keyword>
<organism evidence="4 5">
    <name type="scientific">Labedella endophytica</name>
    <dbReference type="NCBI Taxonomy" id="1523160"/>
    <lineage>
        <taxon>Bacteria</taxon>
        <taxon>Bacillati</taxon>
        <taxon>Actinomycetota</taxon>
        <taxon>Actinomycetes</taxon>
        <taxon>Micrococcales</taxon>
        <taxon>Microbacteriaceae</taxon>
        <taxon>Labedella</taxon>
    </lineage>
</organism>
<dbReference type="EMBL" id="RZGZ01000003">
    <property type="protein sequence ID" value="RUQ98970.1"/>
    <property type="molecule type" value="Genomic_DNA"/>
</dbReference>
<evidence type="ECO:0000256" key="3">
    <source>
        <dbReference type="SAM" id="Phobius"/>
    </source>
</evidence>
<dbReference type="RefSeq" id="WP_127050511.1">
    <property type="nucleotide sequence ID" value="NZ_RZGZ01000003.1"/>
</dbReference>
<evidence type="ECO:0000313" key="4">
    <source>
        <dbReference type="EMBL" id="RUQ98970.1"/>
    </source>
</evidence>
<dbReference type="PANTHER" id="PTHR34703:SF1">
    <property type="entry name" value="ANTIPORTER SUBUNIT MNHG2-RELATED"/>
    <property type="match status" value="1"/>
</dbReference>